<reference evidence="6" key="1">
    <citation type="submission" date="2017-02" db="EMBL/GenBank/DDBJ databases">
        <authorList>
            <person name="Daims H."/>
        </authorList>
    </citation>
    <scope>NUCLEOTIDE SEQUENCE [LARGE SCALE GENOMIC DNA]</scope>
</reference>
<dbReference type="Gene3D" id="3.30.479.30">
    <property type="entry name" value="Band 7 domain"/>
    <property type="match status" value="1"/>
</dbReference>
<gene>
    <name evidence="5" type="ORF">CRENPOLYSF1_1160002</name>
</gene>
<evidence type="ECO:0000313" key="6">
    <source>
        <dbReference type="Proteomes" id="UP000195667"/>
    </source>
</evidence>
<dbReference type="SUPFAM" id="SSF117892">
    <property type="entry name" value="Band 7/SPFH domain"/>
    <property type="match status" value="1"/>
</dbReference>
<dbReference type="OrthoDB" id="9809197at2"/>
<sequence length="264" mass="29380">MNEVVFAILAVSVAIAIAGLRIANQYQRAVVFRLGKLQGLRGPGLYWIIPAIEWQQTIDIRTITTSVDQQETITKDNVPVKVTVVIWYSITNPIKSVVEVVDVGKAVVQVALTSMRNVIGRHTLDDVLKEQERLGTDMRKVIDGATEPWGVKVTRVEMRNVEIPESMQRAMAQEAEALREKRARIIKAEAELEAAVKLREAAGLIMENPAGLELRRMQMITEVGAEQNTTTIIMMPSEFVSMAKGIAEWTGRLAGKTTKDDRET</sequence>
<protein>
    <recommendedName>
        <fullName evidence="4">Band 7 domain-containing protein</fullName>
    </recommendedName>
</protein>
<evidence type="ECO:0000256" key="3">
    <source>
        <dbReference type="SAM" id="Coils"/>
    </source>
</evidence>
<dbReference type="InterPro" id="IPR001107">
    <property type="entry name" value="Band_7"/>
</dbReference>
<dbReference type="PANTHER" id="PTHR10264">
    <property type="entry name" value="BAND 7 PROTEIN-RELATED"/>
    <property type="match status" value="1"/>
</dbReference>
<dbReference type="Pfam" id="PF01145">
    <property type="entry name" value="Band_7"/>
    <property type="match status" value="1"/>
</dbReference>
<dbReference type="SMART" id="SM00244">
    <property type="entry name" value="PHB"/>
    <property type="match status" value="1"/>
</dbReference>
<evidence type="ECO:0000313" key="5">
    <source>
        <dbReference type="EMBL" id="SJM89643.1"/>
    </source>
</evidence>
<comment type="similarity">
    <text evidence="2">Belongs to the band 7/mec-2 family.</text>
</comment>
<dbReference type="PANTHER" id="PTHR10264:SF19">
    <property type="entry name" value="AT06885P-RELATED"/>
    <property type="match status" value="1"/>
</dbReference>
<dbReference type="InterPro" id="IPR001972">
    <property type="entry name" value="Stomatin_HflK_fam"/>
</dbReference>
<keyword evidence="3" id="KW-0175">Coiled coil</keyword>
<dbReference type="Gene3D" id="6.10.250.2090">
    <property type="match status" value="1"/>
</dbReference>
<dbReference type="PRINTS" id="PR00721">
    <property type="entry name" value="STOMATIN"/>
</dbReference>
<feature type="coiled-coil region" evidence="3">
    <location>
        <begin position="171"/>
        <end position="198"/>
    </location>
</feature>
<dbReference type="EMBL" id="FUKI01000020">
    <property type="protein sequence ID" value="SJM89643.1"/>
    <property type="molecule type" value="Genomic_DNA"/>
</dbReference>
<dbReference type="CDD" id="cd08826">
    <property type="entry name" value="SPFH_eoslipins_u1"/>
    <property type="match status" value="1"/>
</dbReference>
<dbReference type="Proteomes" id="UP000195667">
    <property type="component" value="Unassembled WGS sequence"/>
</dbReference>
<feature type="domain" description="Band 7" evidence="4">
    <location>
        <begin position="18"/>
        <end position="175"/>
    </location>
</feature>
<dbReference type="GO" id="GO:0005886">
    <property type="term" value="C:plasma membrane"/>
    <property type="evidence" value="ECO:0007669"/>
    <property type="project" value="InterPro"/>
</dbReference>
<comment type="subcellular location">
    <subcellularLocation>
        <location evidence="1">Membrane</location>
        <topology evidence="1">Single-pass membrane protein</topology>
    </subcellularLocation>
</comment>
<dbReference type="GO" id="GO:0098552">
    <property type="term" value="C:side of membrane"/>
    <property type="evidence" value="ECO:0007669"/>
    <property type="project" value="UniProtKB-ARBA"/>
</dbReference>
<evidence type="ECO:0000259" key="4">
    <source>
        <dbReference type="SMART" id="SM00244"/>
    </source>
</evidence>
<dbReference type="InterPro" id="IPR043202">
    <property type="entry name" value="Band-7_stomatin-like"/>
</dbReference>
<dbReference type="FunFam" id="3.30.479.30:FF:000004">
    <property type="entry name" value="Putative membrane protease family, stomatin"/>
    <property type="match status" value="1"/>
</dbReference>
<name>A0A1R4H059_9GAMM</name>
<accession>A0A1R4H059</accession>
<keyword evidence="6" id="KW-1185">Reference proteome</keyword>
<organism evidence="5 6">
    <name type="scientific">Crenothrix polyspora</name>
    <dbReference type="NCBI Taxonomy" id="360316"/>
    <lineage>
        <taxon>Bacteria</taxon>
        <taxon>Pseudomonadati</taxon>
        <taxon>Pseudomonadota</taxon>
        <taxon>Gammaproteobacteria</taxon>
        <taxon>Methylococcales</taxon>
        <taxon>Crenotrichaceae</taxon>
        <taxon>Crenothrix</taxon>
    </lineage>
</organism>
<dbReference type="InterPro" id="IPR036013">
    <property type="entry name" value="Band_7/SPFH_dom_sf"/>
</dbReference>
<evidence type="ECO:0000256" key="2">
    <source>
        <dbReference type="ARBA" id="ARBA00008164"/>
    </source>
</evidence>
<evidence type="ECO:0000256" key="1">
    <source>
        <dbReference type="ARBA" id="ARBA00004167"/>
    </source>
</evidence>
<proteinExistence type="inferred from homology"/>
<dbReference type="AlphaFoldDB" id="A0A1R4H059"/>
<dbReference type="RefSeq" id="WP_087142213.1">
    <property type="nucleotide sequence ID" value="NZ_FUKI01000020.1"/>
</dbReference>